<keyword evidence="8" id="KW-0175">Coiled coil</keyword>
<dbReference type="PROSITE" id="PS50111">
    <property type="entry name" value="CHEMOTAXIS_TRANSDUC_2"/>
    <property type="match status" value="1"/>
</dbReference>
<dbReference type="InterPro" id="IPR033462">
    <property type="entry name" value="Cache_3-Cache_2"/>
</dbReference>
<protein>
    <submittedName>
        <fullName evidence="12">Methyl-accepting chemotaxis protein</fullName>
    </submittedName>
</protein>
<sequence>MLSFVKKASLPKQLGLGTFIAILVIFTVVVLIIDRLFSYEINNIVTSHQEKEVALIAQQLETKYQLLTKTADRFSDMLATQLNTLSVDTSQTRPTLTLKGVSLNSDATLLNEFARSAQLEASILTKTASGLVRISTTLKNQNGQTATDSIVTVPSAIKALQAHTAQTAQTTLWNKKYISHYASLSNQPNVVIELLIPYSAILESSAQSINSMQFGKTGYAYVTDTGANEGTILIHPSLAGKSLYSEFPDLKNIFQQMYQADSGIVTYAVEIPGKGKEARSSKALYQHVKGWDWVVTLKSYNDEYQEEINNIVWAIVIVCVLAALLLSAILWFFIRSSLAPLKEISSGLHQLGEGNLAFRFKTKKDADSNNEMDLLQNDAIQMRDSLIALVNNILTTSKALLQSTDGISSANNTLRNSANNSQDSSAQVGAAISQIAMSIQEVAQSSNQVSEESVEVRQLTQEGNSAVEQVEHTVSDLLHAFSKASDTIQEVESSSKNIGEVVTVISNIAEQTNLLALNAAIEAARAGEQGRGFAVVADEVRVLAQRTQQSTEEIRNVVERLQNNSRSAVNEMEQGRNQVDASVQQANHANSLLTKIYQSMQNVEIGINNVAAATEEQSVASTQIRQNSEDLQKSALDTLAQANTSQEHSQHISELASKLQKDLAIFTLKK</sequence>
<comment type="similarity">
    <text evidence="6">Belongs to the methyl-accepting chemotaxis (MCP) protein family.</text>
</comment>
<organism evidence="12 13">
    <name type="scientific">Marinomonas pontica</name>
    <dbReference type="NCBI Taxonomy" id="264739"/>
    <lineage>
        <taxon>Bacteria</taxon>
        <taxon>Pseudomonadati</taxon>
        <taxon>Pseudomonadota</taxon>
        <taxon>Gammaproteobacteria</taxon>
        <taxon>Oceanospirillales</taxon>
        <taxon>Oceanospirillaceae</taxon>
        <taxon>Marinomonas</taxon>
    </lineage>
</organism>
<evidence type="ECO:0000256" key="5">
    <source>
        <dbReference type="ARBA" id="ARBA00023224"/>
    </source>
</evidence>
<feature type="transmembrane region" description="Helical" evidence="9">
    <location>
        <begin position="311"/>
        <end position="334"/>
    </location>
</feature>
<accession>A0ABN6WKH8</accession>
<evidence type="ECO:0000256" key="9">
    <source>
        <dbReference type="SAM" id="Phobius"/>
    </source>
</evidence>
<dbReference type="CDD" id="cd11386">
    <property type="entry name" value="MCP_signal"/>
    <property type="match status" value="1"/>
</dbReference>
<keyword evidence="5 7" id="KW-0807">Transducer</keyword>
<evidence type="ECO:0000256" key="8">
    <source>
        <dbReference type="SAM" id="Coils"/>
    </source>
</evidence>
<evidence type="ECO:0000313" key="13">
    <source>
        <dbReference type="Proteomes" id="UP001307608"/>
    </source>
</evidence>
<name>A0ABN6WKH8_9GAMM</name>
<dbReference type="PANTHER" id="PTHR32089">
    <property type="entry name" value="METHYL-ACCEPTING CHEMOTAXIS PROTEIN MCPB"/>
    <property type="match status" value="1"/>
</dbReference>
<reference evidence="12 13" key="1">
    <citation type="submission" date="2023-01" db="EMBL/GenBank/DDBJ databases">
        <title>Complete genome sequence of Marinomonas pontica strain 200518_36.</title>
        <authorList>
            <person name="Ueki S."/>
            <person name="Gajardo G."/>
            <person name="Maruyama F."/>
        </authorList>
    </citation>
    <scope>NUCLEOTIDE SEQUENCE [LARGE SCALE GENOMIC DNA]</scope>
    <source>
        <strain evidence="12 13">200518_36</strain>
    </source>
</reference>
<proteinExistence type="inferred from homology"/>
<dbReference type="InterPro" id="IPR004089">
    <property type="entry name" value="MCPsignal_dom"/>
</dbReference>
<dbReference type="RefSeq" id="WP_338265368.1">
    <property type="nucleotide sequence ID" value="NZ_AP027271.1"/>
</dbReference>
<dbReference type="InterPro" id="IPR003660">
    <property type="entry name" value="HAMP_dom"/>
</dbReference>
<comment type="subcellular location">
    <subcellularLocation>
        <location evidence="1">Membrane</location>
        <topology evidence="1">Multi-pass membrane protein</topology>
    </subcellularLocation>
</comment>
<evidence type="ECO:0000256" key="7">
    <source>
        <dbReference type="PROSITE-ProRule" id="PRU00284"/>
    </source>
</evidence>
<evidence type="ECO:0000313" key="12">
    <source>
        <dbReference type="EMBL" id="BDX01925.1"/>
    </source>
</evidence>
<evidence type="ECO:0000259" key="10">
    <source>
        <dbReference type="PROSITE" id="PS50111"/>
    </source>
</evidence>
<dbReference type="PROSITE" id="PS50885">
    <property type="entry name" value="HAMP"/>
    <property type="match status" value="1"/>
</dbReference>
<evidence type="ECO:0000256" key="4">
    <source>
        <dbReference type="ARBA" id="ARBA00023136"/>
    </source>
</evidence>
<feature type="domain" description="HAMP" evidence="11">
    <location>
        <begin position="335"/>
        <end position="391"/>
    </location>
</feature>
<dbReference type="Pfam" id="PF00015">
    <property type="entry name" value="MCPsignal"/>
    <property type="match status" value="1"/>
</dbReference>
<keyword evidence="13" id="KW-1185">Reference proteome</keyword>
<dbReference type="Proteomes" id="UP001307608">
    <property type="component" value="Chromosome"/>
</dbReference>
<dbReference type="PANTHER" id="PTHR32089:SF119">
    <property type="entry name" value="METHYL-ACCEPTING CHEMOTAXIS PROTEIN CTPL"/>
    <property type="match status" value="1"/>
</dbReference>
<keyword evidence="2 9" id="KW-0812">Transmembrane</keyword>
<dbReference type="SUPFAM" id="SSF58104">
    <property type="entry name" value="Methyl-accepting chemotaxis protein (MCP) signaling domain"/>
    <property type="match status" value="1"/>
</dbReference>
<feature type="transmembrane region" description="Helical" evidence="9">
    <location>
        <begin position="14"/>
        <end position="33"/>
    </location>
</feature>
<keyword evidence="4 9" id="KW-0472">Membrane</keyword>
<feature type="domain" description="Methyl-accepting transducer" evidence="10">
    <location>
        <begin position="396"/>
        <end position="632"/>
    </location>
</feature>
<keyword evidence="3 9" id="KW-1133">Transmembrane helix</keyword>
<feature type="coiled-coil region" evidence="8">
    <location>
        <begin position="544"/>
        <end position="578"/>
    </location>
</feature>
<evidence type="ECO:0000259" key="11">
    <source>
        <dbReference type="PROSITE" id="PS50885"/>
    </source>
</evidence>
<dbReference type="Pfam" id="PF17201">
    <property type="entry name" value="Cache_3-Cache_2"/>
    <property type="match status" value="1"/>
</dbReference>
<dbReference type="EMBL" id="AP027271">
    <property type="protein sequence ID" value="BDX01925.1"/>
    <property type="molecule type" value="Genomic_DNA"/>
</dbReference>
<dbReference type="SMART" id="SM00283">
    <property type="entry name" value="MA"/>
    <property type="match status" value="1"/>
</dbReference>
<evidence type="ECO:0000256" key="1">
    <source>
        <dbReference type="ARBA" id="ARBA00004141"/>
    </source>
</evidence>
<dbReference type="CDD" id="cd12912">
    <property type="entry name" value="PDC2_MCP_like"/>
    <property type="match status" value="1"/>
</dbReference>
<dbReference type="Gene3D" id="1.10.287.950">
    <property type="entry name" value="Methyl-accepting chemotaxis protein"/>
    <property type="match status" value="1"/>
</dbReference>
<evidence type="ECO:0000256" key="2">
    <source>
        <dbReference type="ARBA" id="ARBA00022692"/>
    </source>
</evidence>
<dbReference type="Gene3D" id="3.30.450.20">
    <property type="entry name" value="PAS domain"/>
    <property type="match status" value="1"/>
</dbReference>
<evidence type="ECO:0000256" key="3">
    <source>
        <dbReference type="ARBA" id="ARBA00022989"/>
    </source>
</evidence>
<gene>
    <name evidence="12" type="ORF">MACH16_06730</name>
</gene>
<evidence type="ECO:0000256" key="6">
    <source>
        <dbReference type="ARBA" id="ARBA00029447"/>
    </source>
</evidence>